<dbReference type="PRINTS" id="PR00080">
    <property type="entry name" value="SDRFAMILY"/>
</dbReference>
<sequence length="274" mass="28713">MPVALITGCSSGFGEAMALAFAARGYQVVATMRKPDAAPAALKALAAERPADVALMALDVTDAAMRQAVIDSVITRFGSLDLLINNAGVGARGTFEDTPEAQWRTMFETNLFGPLDLIRLALPLMRVQGGGRIVNVTSVAALLKTPLMSAYCASKHALDAATAALDIETRSYGVRVVSVMPGPFKTALPQKSLDRAASAPYAVIAETFNRTFDAMEAKAPDDVTPVVTAAIAAATDPDPVLRYTAGIEMVHILPPILQAIAPLQAIGLHLTGQD</sequence>
<gene>
    <name evidence="5" type="ORF">EAH76_06355</name>
</gene>
<dbReference type="Pfam" id="PF00106">
    <property type="entry name" value="adh_short"/>
    <property type="match status" value="1"/>
</dbReference>
<dbReference type="SMART" id="SM00822">
    <property type="entry name" value="PKS_KR"/>
    <property type="match status" value="1"/>
</dbReference>
<dbReference type="InterPro" id="IPR057326">
    <property type="entry name" value="KR_dom"/>
</dbReference>
<organism evidence="5 6">
    <name type="scientific">Sphingomonas glacialis</name>
    <dbReference type="NCBI Taxonomy" id="658225"/>
    <lineage>
        <taxon>Bacteria</taxon>
        <taxon>Pseudomonadati</taxon>
        <taxon>Pseudomonadota</taxon>
        <taxon>Alphaproteobacteria</taxon>
        <taxon>Sphingomonadales</taxon>
        <taxon>Sphingomonadaceae</taxon>
        <taxon>Sphingomonas</taxon>
    </lineage>
</organism>
<dbReference type="OrthoDB" id="9793825at2"/>
<proteinExistence type="inferred from homology"/>
<dbReference type="InterPro" id="IPR051911">
    <property type="entry name" value="SDR_oxidoreductase"/>
</dbReference>
<dbReference type="AlphaFoldDB" id="A0A502FXR2"/>
<comment type="similarity">
    <text evidence="1 3">Belongs to the short-chain dehydrogenases/reductases (SDR) family.</text>
</comment>
<dbReference type="GO" id="GO:0016491">
    <property type="term" value="F:oxidoreductase activity"/>
    <property type="evidence" value="ECO:0007669"/>
    <property type="project" value="UniProtKB-KW"/>
</dbReference>
<name>A0A502FXR2_9SPHN</name>
<dbReference type="PANTHER" id="PTHR43976">
    <property type="entry name" value="SHORT CHAIN DEHYDROGENASE"/>
    <property type="match status" value="1"/>
</dbReference>
<dbReference type="FunFam" id="3.40.50.720:FF:000084">
    <property type="entry name" value="Short-chain dehydrogenase reductase"/>
    <property type="match status" value="1"/>
</dbReference>
<dbReference type="Gene3D" id="3.40.50.720">
    <property type="entry name" value="NAD(P)-binding Rossmann-like Domain"/>
    <property type="match status" value="1"/>
</dbReference>
<accession>A0A502FXR2</accession>
<dbReference type="PRINTS" id="PR00081">
    <property type="entry name" value="GDHRDH"/>
</dbReference>
<evidence type="ECO:0000256" key="2">
    <source>
        <dbReference type="ARBA" id="ARBA00023002"/>
    </source>
</evidence>
<dbReference type="InterPro" id="IPR036291">
    <property type="entry name" value="NAD(P)-bd_dom_sf"/>
</dbReference>
<evidence type="ECO:0000313" key="5">
    <source>
        <dbReference type="EMBL" id="TPG54298.1"/>
    </source>
</evidence>
<comment type="caution">
    <text evidence="5">The sequence shown here is derived from an EMBL/GenBank/DDBJ whole genome shotgun (WGS) entry which is preliminary data.</text>
</comment>
<dbReference type="PANTHER" id="PTHR43976:SF16">
    <property type="entry name" value="SHORT-CHAIN DEHYDROGENASE_REDUCTASE FAMILY PROTEIN"/>
    <property type="match status" value="1"/>
</dbReference>
<dbReference type="InterPro" id="IPR002347">
    <property type="entry name" value="SDR_fam"/>
</dbReference>
<dbReference type="SUPFAM" id="SSF51735">
    <property type="entry name" value="NAD(P)-binding Rossmann-fold domains"/>
    <property type="match status" value="1"/>
</dbReference>
<keyword evidence="2" id="KW-0560">Oxidoreductase</keyword>
<reference evidence="5 6" key="1">
    <citation type="journal article" date="2019" name="Environ. Microbiol.">
        <title>Species interactions and distinct microbial communities in high Arctic permafrost affected cryosols are associated with the CH4 and CO2 gas fluxes.</title>
        <authorList>
            <person name="Altshuler I."/>
            <person name="Hamel J."/>
            <person name="Turney S."/>
            <person name="Magnuson E."/>
            <person name="Levesque R."/>
            <person name="Greer C."/>
            <person name="Whyte L.G."/>
        </authorList>
    </citation>
    <scope>NUCLEOTIDE SEQUENCE [LARGE SCALE GENOMIC DNA]</scope>
    <source>
        <strain evidence="5 6">E6.1</strain>
    </source>
</reference>
<evidence type="ECO:0000256" key="3">
    <source>
        <dbReference type="RuleBase" id="RU000363"/>
    </source>
</evidence>
<dbReference type="RefSeq" id="WP_140849269.1">
    <property type="nucleotide sequence ID" value="NZ_RCZC01000002.1"/>
</dbReference>
<dbReference type="Proteomes" id="UP000319931">
    <property type="component" value="Unassembled WGS sequence"/>
</dbReference>
<evidence type="ECO:0000259" key="4">
    <source>
        <dbReference type="SMART" id="SM00822"/>
    </source>
</evidence>
<feature type="domain" description="Ketoreductase" evidence="4">
    <location>
        <begin position="2"/>
        <end position="170"/>
    </location>
</feature>
<protein>
    <submittedName>
        <fullName evidence="5">SDR family NAD(P)-dependent oxidoreductase</fullName>
    </submittedName>
</protein>
<evidence type="ECO:0000256" key="1">
    <source>
        <dbReference type="ARBA" id="ARBA00006484"/>
    </source>
</evidence>
<evidence type="ECO:0000313" key="6">
    <source>
        <dbReference type="Proteomes" id="UP000319931"/>
    </source>
</evidence>
<keyword evidence="6" id="KW-1185">Reference proteome</keyword>
<dbReference type="EMBL" id="RCZC01000002">
    <property type="protein sequence ID" value="TPG54298.1"/>
    <property type="molecule type" value="Genomic_DNA"/>
</dbReference>